<dbReference type="Proteomes" id="UP001189429">
    <property type="component" value="Unassembled WGS sequence"/>
</dbReference>
<reference evidence="2" key="1">
    <citation type="submission" date="2023-10" db="EMBL/GenBank/DDBJ databases">
        <authorList>
            <person name="Chen Y."/>
            <person name="Shah S."/>
            <person name="Dougan E. K."/>
            <person name="Thang M."/>
            <person name="Chan C."/>
        </authorList>
    </citation>
    <scope>NUCLEOTIDE SEQUENCE [LARGE SCALE GENOMIC DNA]</scope>
</reference>
<feature type="compositionally biased region" description="Low complexity" evidence="1">
    <location>
        <begin position="118"/>
        <end position="129"/>
    </location>
</feature>
<sequence>EAWPPPRPGEAAAGGAAGGGAGAEGARRAAERWPGAVAALERGPPAAGHEPSVPQWAAALSAAVGPPPPEAFAASRGGLGGPPGGGAAAESCEDHVARLERRLASLRAVLGRTSRIGAADFAAPAAASAQGRGPGRSWPWPSAEGWAPLAAAGRGASQSERALHARHSQTPSVEGSRLPPEPLAGRGGGEGVEWRAVALASEEEEEDEPFLARSSGDESTTSSEHGRAVAN</sequence>
<evidence type="ECO:0000256" key="1">
    <source>
        <dbReference type="SAM" id="MobiDB-lite"/>
    </source>
</evidence>
<gene>
    <name evidence="2" type="ORF">PCOR1329_LOCUS36202</name>
</gene>
<keyword evidence="3" id="KW-1185">Reference proteome</keyword>
<feature type="region of interest" description="Disordered" evidence="1">
    <location>
        <begin position="117"/>
        <end position="231"/>
    </location>
</feature>
<feature type="region of interest" description="Disordered" evidence="1">
    <location>
        <begin position="59"/>
        <end position="93"/>
    </location>
</feature>
<feature type="region of interest" description="Disordered" evidence="1">
    <location>
        <begin position="1"/>
        <end position="31"/>
    </location>
</feature>
<accession>A0ABN9T710</accession>
<evidence type="ECO:0000313" key="3">
    <source>
        <dbReference type="Proteomes" id="UP001189429"/>
    </source>
</evidence>
<organism evidence="2 3">
    <name type="scientific">Prorocentrum cordatum</name>
    <dbReference type="NCBI Taxonomy" id="2364126"/>
    <lineage>
        <taxon>Eukaryota</taxon>
        <taxon>Sar</taxon>
        <taxon>Alveolata</taxon>
        <taxon>Dinophyceae</taxon>
        <taxon>Prorocentrales</taxon>
        <taxon>Prorocentraceae</taxon>
        <taxon>Prorocentrum</taxon>
    </lineage>
</organism>
<dbReference type="EMBL" id="CAUYUJ010014405">
    <property type="protein sequence ID" value="CAK0840862.1"/>
    <property type="molecule type" value="Genomic_DNA"/>
</dbReference>
<proteinExistence type="predicted"/>
<protein>
    <submittedName>
        <fullName evidence="2">Uncharacterized protein</fullName>
    </submittedName>
</protein>
<evidence type="ECO:0000313" key="2">
    <source>
        <dbReference type="EMBL" id="CAK0840862.1"/>
    </source>
</evidence>
<feature type="non-terminal residue" evidence="2">
    <location>
        <position position="1"/>
    </location>
</feature>
<name>A0ABN9T710_9DINO</name>
<comment type="caution">
    <text evidence="2">The sequence shown here is derived from an EMBL/GenBank/DDBJ whole genome shotgun (WGS) entry which is preliminary data.</text>
</comment>
<feature type="compositionally biased region" description="Gly residues" evidence="1">
    <location>
        <begin position="77"/>
        <end position="87"/>
    </location>
</feature>